<keyword evidence="6" id="KW-0963">Cytoplasm</keyword>
<keyword evidence="9" id="KW-1185">Reference proteome</keyword>
<evidence type="ECO:0000256" key="7">
    <source>
        <dbReference type="SAM" id="MobiDB-lite"/>
    </source>
</evidence>
<dbReference type="NCBIfam" id="TIGR00256">
    <property type="entry name" value="D-aminoacyl-tRNA deacylase"/>
    <property type="match status" value="1"/>
</dbReference>
<protein>
    <recommendedName>
        <fullName evidence="3 6">D-aminoacyl-tRNA deacylase</fullName>
        <ecNumber evidence="2 6">3.1.1.96</ecNumber>
    </recommendedName>
</protein>
<dbReference type="Pfam" id="PF02580">
    <property type="entry name" value="Tyr_Deacylase"/>
    <property type="match status" value="1"/>
</dbReference>
<comment type="subcellular location">
    <subcellularLocation>
        <location evidence="6">Cytoplasm</location>
    </subcellularLocation>
</comment>
<comment type="catalytic activity">
    <reaction evidence="5">
        <text>a D-aminoacyl-tRNA + H2O = a tRNA + a D-alpha-amino acid + H(+)</text>
        <dbReference type="Rhea" id="RHEA:13953"/>
        <dbReference type="Rhea" id="RHEA-COMP:10123"/>
        <dbReference type="Rhea" id="RHEA-COMP:10124"/>
        <dbReference type="ChEBI" id="CHEBI:15377"/>
        <dbReference type="ChEBI" id="CHEBI:15378"/>
        <dbReference type="ChEBI" id="CHEBI:59871"/>
        <dbReference type="ChEBI" id="CHEBI:78442"/>
        <dbReference type="ChEBI" id="CHEBI:79333"/>
        <dbReference type="EC" id="3.1.1.96"/>
    </reaction>
</comment>
<comment type="catalytic activity">
    <reaction evidence="4">
        <text>glycyl-tRNA(Ala) + H2O = tRNA(Ala) + glycine + H(+)</text>
        <dbReference type="Rhea" id="RHEA:53744"/>
        <dbReference type="Rhea" id="RHEA-COMP:9657"/>
        <dbReference type="Rhea" id="RHEA-COMP:13640"/>
        <dbReference type="ChEBI" id="CHEBI:15377"/>
        <dbReference type="ChEBI" id="CHEBI:15378"/>
        <dbReference type="ChEBI" id="CHEBI:57305"/>
        <dbReference type="ChEBI" id="CHEBI:78442"/>
        <dbReference type="ChEBI" id="CHEBI:78522"/>
        <dbReference type="EC" id="3.1.1.96"/>
    </reaction>
</comment>
<name>A0A9N9DI71_9GLOM</name>
<dbReference type="PANTHER" id="PTHR10472:SF5">
    <property type="entry name" value="D-AMINOACYL-TRNA DEACYLASE 1"/>
    <property type="match status" value="1"/>
</dbReference>
<evidence type="ECO:0000256" key="3">
    <source>
        <dbReference type="ARBA" id="ARBA00020007"/>
    </source>
</evidence>
<dbReference type="SUPFAM" id="SSF69500">
    <property type="entry name" value="DTD-like"/>
    <property type="match status" value="1"/>
</dbReference>
<dbReference type="GO" id="GO:0000049">
    <property type="term" value="F:tRNA binding"/>
    <property type="evidence" value="ECO:0007669"/>
    <property type="project" value="UniProtKB-KW"/>
</dbReference>
<dbReference type="EMBL" id="CAJVPI010002342">
    <property type="protein sequence ID" value="CAG8641416.1"/>
    <property type="molecule type" value="Genomic_DNA"/>
</dbReference>
<proteinExistence type="inferred from homology"/>
<dbReference type="OrthoDB" id="275783at2759"/>
<reference evidence="8" key="1">
    <citation type="submission" date="2021-06" db="EMBL/GenBank/DDBJ databases">
        <authorList>
            <person name="Kallberg Y."/>
            <person name="Tangrot J."/>
            <person name="Rosling A."/>
        </authorList>
    </citation>
    <scope>NUCLEOTIDE SEQUENCE</scope>
    <source>
        <strain evidence="8">BR232B</strain>
    </source>
</reference>
<sequence length="178" mass="19815">MRAVLQRVLNASVLVDGCLVSSINQGLCILLGIAQDDTSDDLDYMVRKILNVKVFDNKAGDNMWARSVKDAGLEILCDKPDFHRAMKSAQAKETYETFLERLKQAYVPDRIKDGIFGAMMVVNIVNDGPVTLELDSRKFKYINKLSTKDDSESSTSTTATKKKKKSKADDNQNSNAQT</sequence>
<evidence type="ECO:0000256" key="2">
    <source>
        <dbReference type="ARBA" id="ARBA00013056"/>
    </source>
</evidence>
<dbReference type="EC" id="3.1.1.96" evidence="2 6"/>
<feature type="region of interest" description="Disordered" evidence="7">
    <location>
        <begin position="146"/>
        <end position="178"/>
    </location>
</feature>
<evidence type="ECO:0000256" key="5">
    <source>
        <dbReference type="ARBA" id="ARBA00048018"/>
    </source>
</evidence>
<dbReference type="Gene3D" id="3.50.80.10">
    <property type="entry name" value="D-tyrosyl-tRNA(Tyr) deacylase"/>
    <property type="match status" value="1"/>
</dbReference>
<evidence type="ECO:0000256" key="1">
    <source>
        <dbReference type="ARBA" id="ARBA00009673"/>
    </source>
</evidence>
<dbReference type="AlphaFoldDB" id="A0A9N9DI71"/>
<keyword evidence="6" id="KW-0820">tRNA-binding</keyword>
<gene>
    <name evidence="8" type="ORF">PBRASI_LOCUS9794</name>
</gene>
<comment type="similarity">
    <text evidence="1 6">Belongs to the DTD family.</text>
</comment>
<organism evidence="8 9">
    <name type="scientific">Paraglomus brasilianum</name>
    <dbReference type="NCBI Taxonomy" id="144538"/>
    <lineage>
        <taxon>Eukaryota</taxon>
        <taxon>Fungi</taxon>
        <taxon>Fungi incertae sedis</taxon>
        <taxon>Mucoromycota</taxon>
        <taxon>Glomeromycotina</taxon>
        <taxon>Glomeromycetes</taxon>
        <taxon>Paraglomerales</taxon>
        <taxon>Paraglomeraceae</taxon>
        <taxon>Paraglomus</taxon>
    </lineage>
</organism>
<comment type="caution">
    <text evidence="8">The sequence shown here is derived from an EMBL/GenBank/DDBJ whole genome shotgun (WGS) entry which is preliminary data.</text>
</comment>
<dbReference type="GO" id="GO:0051500">
    <property type="term" value="F:D-tyrosyl-tRNA(Tyr) deacylase activity"/>
    <property type="evidence" value="ECO:0007669"/>
    <property type="project" value="TreeGrafter"/>
</dbReference>
<keyword evidence="6" id="KW-0378">Hydrolase</keyword>
<dbReference type="FunFam" id="3.50.80.10:FF:000001">
    <property type="entry name" value="D-aminoacyl-tRNA deacylase"/>
    <property type="match status" value="1"/>
</dbReference>
<accession>A0A9N9DI71</accession>
<dbReference type="Proteomes" id="UP000789739">
    <property type="component" value="Unassembled WGS sequence"/>
</dbReference>
<keyword evidence="6" id="KW-0694">RNA-binding</keyword>
<evidence type="ECO:0000313" key="9">
    <source>
        <dbReference type="Proteomes" id="UP000789739"/>
    </source>
</evidence>
<evidence type="ECO:0000256" key="4">
    <source>
        <dbReference type="ARBA" id="ARBA00047676"/>
    </source>
</evidence>
<evidence type="ECO:0000313" key="8">
    <source>
        <dbReference type="EMBL" id="CAG8641416.1"/>
    </source>
</evidence>
<dbReference type="PANTHER" id="PTHR10472">
    <property type="entry name" value="D-TYROSYL-TRNA TYR DEACYLASE"/>
    <property type="match status" value="1"/>
</dbReference>
<dbReference type="InterPro" id="IPR023509">
    <property type="entry name" value="DTD-like_sf"/>
</dbReference>
<dbReference type="InterPro" id="IPR003732">
    <property type="entry name" value="Daa-tRNA_deacyls_DTD"/>
</dbReference>
<evidence type="ECO:0000256" key="6">
    <source>
        <dbReference type="RuleBase" id="RU003470"/>
    </source>
</evidence>
<dbReference type="GO" id="GO:0005737">
    <property type="term" value="C:cytoplasm"/>
    <property type="evidence" value="ECO:0007669"/>
    <property type="project" value="UniProtKB-SubCell"/>
</dbReference>